<gene>
    <name evidence="2" type="ORF">EZS28_054177</name>
</gene>
<keyword evidence="1" id="KW-0472">Membrane</keyword>
<reference evidence="2 3" key="1">
    <citation type="submission" date="2019-03" db="EMBL/GenBank/DDBJ databases">
        <title>Single cell metagenomics reveals metabolic interactions within the superorganism composed of flagellate Streblomastix strix and complex community of Bacteroidetes bacteria on its surface.</title>
        <authorList>
            <person name="Treitli S.C."/>
            <person name="Kolisko M."/>
            <person name="Husnik F."/>
            <person name="Keeling P."/>
            <person name="Hampl V."/>
        </authorList>
    </citation>
    <scope>NUCLEOTIDE SEQUENCE [LARGE SCALE GENOMIC DNA]</scope>
    <source>
        <strain evidence="2">ST1C</strain>
    </source>
</reference>
<name>A0A5J4QTM3_9EUKA</name>
<evidence type="ECO:0000313" key="3">
    <source>
        <dbReference type="Proteomes" id="UP000324800"/>
    </source>
</evidence>
<feature type="non-terminal residue" evidence="2">
    <location>
        <position position="1"/>
    </location>
</feature>
<dbReference type="EMBL" id="SNRW01044342">
    <property type="protein sequence ID" value="KAA6324569.1"/>
    <property type="molecule type" value="Genomic_DNA"/>
</dbReference>
<protein>
    <submittedName>
        <fullName evidence="2">Uncharacterized protein</fullName>
    </submittedName>
</protein>
<proteinExistence type="predicted"/>
<organism evidence="2 3">
    <name type="scientific">Streblomastix strix</name>
    <dbReference type="NCBI Taxonomy" id="222440"/>
    <lineage>
        <taxon>Eukaryota</taxon>
        <taxon>Metamonada</taxon>
        <taxon>Preaxostyla</taxon>
        <taxon>Oxymonadida</taxon>
        <taxon>Streblomastigidae</taxon>
        <taxon>Streblomastix</taxon>
    </lineage>
</organism>
<sequence length="124" mass="14047">APVTFIGMYVLNSLYLPVRVRLEYYLPLFSFLSSFANYFSFFKYTGSTVLDVIPSSSNPKSYSTLPKRVPSLNYHYYLFQTASFDLLMSSSCDIIEISSLNPTSEIDLIGTQDPEVEPLELLSL</sequence>
<keyword evidence="1" id="KW-1133">Transmembrane helix</keyword>
<dbReference type="Proteomes" id="UP000324800">
    <property type="component" value="Unassembled WGS sequence"/>
</dbReference>
<comment type="caution">
    <text evidence="2">The sequence shown here is derived from an EMBL/GenBank/DDBJ whole genome shotgun (WGS) entry which is preliminary data.</text>
</comment>
<dbReference type="AlphaFoldDB" id="A0A5J4QTM3"/>
<keyword evidence="1" id="KW-0812">Transmembrane</keyword>
<accession>A0A5J4QTM3</accession>
<evidence type="ECO:0000256" key="1">
    <source>
        <dbReference type="SAM" id="Phobius"/>
    </source>
</evidence>
<feature type="transmembrane region" description="Helical" evidence="1">
    <location>
        <begin position="24"/>
        <end position="42"/>
    </location>
</feature>
<evidence type="ECO:0000313" key="2">
    <source>
        <dbReference type="EMBL" id="KAA6324569.1"/>
    </source>
</evidence>